<name>A0A9W9BPP5_9HYPO</name>
<evidence type="ECO:0000256" key="5">
    <source>
        <dbReference type="PIRSR" id="PIRSR602401-1"/>
    </source>
</evidence>
<evidence type="ECO:0000313" key="7">
    <source>
        <dbReference type="EMBL" id="KAJ4322848.1"/>
    </source>
</evidence>
<dbReference type="EMBL" id="JAPEUR010000077">
    <property type="protein sequence ID" value="KAJ4322848.1"/>
    <property type="molecule type" value="Genomic_DNA"/>
</dbReference>
<dbReference type="PRINTS" id="PR00463">
    <property type="entry name" value="EP450I"/>
</dbReference>
<dbReference type="GO" id="GO:0004497">
    <property type="term" value="F:monooxygenase activity"/>
    <property type="evidence" value="ECO:0007669"/>
    <property type="project" value="UniProtKB-KW"/>
</dbReference>
<evidence type="ECO:0000313" key="8">
    <source>
        <dbReference type="Proteomes" id="UP001140502"/>
    </source>
</evidence>
<organism evidence="7 8">
    <name type="scientific">Fusarium piperis</name>
    <dbReference type="NCBI Taxonomy" id="1435070"/>
    <lineage>
        <taxon>Eukaryota</taxon>
        <taxon>Fungi</taxon>
        <taxon>Dikarya</taxon>
        <taxon>Ascomycota</taxon>
        <taxon>Pezizomycotina</taxon>
        <taxon>Sordariomycetes</taxon>
        <taxon>Hypocreomycetidae</taxon>
        <taxon>Hypocreales</taxon>
        <taxon>Nectriaceae</taxon>
        <taxon>Fusarium</taxon>
        <taxon>Fusarium solani species complex</taxon>
    </lineage>
</organism>
<keyword evidence="6" id="KW-0560">Oxidoreductase</keyword>
<dbReference type="Pfam" id="PF00067">
    <property type="entry name" value="p450"/>
    <property type="match status" value="1"/>
</dbReference>
<feature type="binding site" description="axial binding residue" evidence="5">
    <location>
        <position position="380"/>
    </location>
    <ligand>
        <name>heme</name>
        <dbReference type="ChEBI" id="CHEBI:30413"/>
    </ligand>
    <ligandPart>
        <name>Fe</name>
        <dbReference type="ChEBI" id="CHEBI:18248"/>
    </ligandPart>
</feature>
<evidence type="ECO:0000256" key="3">
    <source>
        <dbReference type="ARBA" id="ARBA00022723"/>
    </source>
</evidence>
<dbReference type="Gene3D" id="1.10.630.10">
    <property type="entry name" value="Cytochrome P450"/>
    <property type="match status" value="1"/>
</dbReference>
<comment type="caution">
    <text evidence="7">The sequence shown here is derived from an EMBL/GenBank/DDBJ whole genome shotgun (WGS) entry which is preliminary data.</text>
</comment>
<keyword evidence="4 5" id="KW-0408">Iron</keyword>
<dbReference type="PANTHER" id="PTHR24305:SF190">
    <property type="entry name" value="P450, PUTATIVE (EUROFUNG)-RELATED"/>
    <property type="match status" value="1"/>
</dbReference>
<sequence length="433" mass="48650">MIDLHKIHGPIVQIAPNRYDFNTPQAVKTIYRIGNAFPKSRYYDPFGTPDFHNLMNALDNKDHAALRKQIASLYTMSALLSYEHSVDAQTNILKEKFLAFANRGETVDLPQFLQFYAFDVIGTITIGKSMGMMESNTDMYGTCQALDGMWHYIAVLGLIPGIHLRYIQLAKFLGFTPPTKALDSFIDTQIQQYTEAMERKGGVGNDADTFLARMLNLQEQGKATKKDTRHCVTINIGAGSDTTAIGLSSIVYYLYSNPRTLGRLREEFDKFAKAGELSNPISFEQAQKMAYLQAVIKEALRLHPGVGTQLTRVVPKGGAVIEGQFFPEGAEVGVNGWALYYNPDIFGDDASKFLPERWLQPGEDVRITTSFAFGAGPRSCLGKNVSILEMSKAIPQIVQNFDIEFEPKDASWKHECWWFVKPEYKAKIKLRDH</sequence>
<proteinExistence type="inferred from homology"/>
<dbReference type="OrthoDB" id="3934656at2759"/>
<dbReference type="InterPro" id="IPR001128">
    <property type="entry name" value="Cyt_P450"/>
</dbReference>
<dbReference type="InterPro" id="IPR002401">
    <property type="entry name" value="Cyt_P450_E_grp-I"/>
</dbReference>
<dbReference type="InterPro" id="IPR017972">
    <property type="entry name" value="Cyt_P450_CS"/>
</dbReference>
<dbReference type="GO" id="GO:0020037">
    <property type="term" value="F:heme binding"/>
    <property type="evidence" value="ECO:0007669"/>
    <property type="project" value="InterPro"/>
</dbReference>
<accession>A0A9W9BPP5</accession>
<keyword evidence="6" id="KW-0503">Monooxygenase</keyword>
<comment type="cofactor">
    <cofactor evidence="1 5">
        <name>heme</name>
        <dbReference type="ChEBI" id="CHEBI:30413"/>
    </cofactor>
</comment>
<keyword evidence="2 5" id="KW-0349">Heme</keyword>
<dbReference type="PRINTS" id="PR00385">
    <property type="entry name" value="P450"/>
</dbReference>
<dbReference type="AlphaFoldDB" id="A0A9W9BPP5"/>
<evidence type="ECO:0000256" key="4">
    <source>
        <dbReference type="ARBA" id="ARBA00023004"/>
    </source>
</evidence>
<dbReference type="GO" id="GO:0005506">
    <property type="term" value="F:iron ion binding"/>
    <property type="evidence" value="ECO:0007669"/>
    <property type="project" value="InterPro"/>
</dbReference>
<evidence type="ECO:0000256" key="6">
    <source>
        <dbReference type="RuleBase" id="RU000461"/>
    </source>
</evidence>
<dbReference type="PANTHER" id="PTHR24305">
    <property type="entry name" value="CYTOCHROME P450"/>
    <property type="match status" value="1"/>
</dbReference>
<protein>
    <submittedName>
        <fullName evidence="7">Pisatin demethylase</fullName>
    </submittedName>
</protein>
<dbReference type="PROSITE" id="PS00086">
    <property type="entry name" value="CYTOCHROME_P450"/>
    <property type="match status" value="1"/>
</dbReference>
<dbReference type="InterPro" id="IPR050121">
    <property type="entry name" value="Cytochrome_P450_monoxygenase"/>
</dbReference>
<dbReference type="SUPFAM" id="SSF48264">
    <property type="entry name" value="Cytochrome P450"/>
    <property type="match status" value="1"/>
</dbReference>
<dbReference type="Proteomes" id="UP001140502">
    <property type="component" value="Unassembled WGS sequence"/>
</dbReference>
<dbReference type="CDD" id="cd11060">
    <property type="entry name" value="CYP57A1-like"/>
    <property type="match status" value="1"/>
</dbReference>
<dbReference type="InterPro" id="IPR036396">
    <property type="entry name" value="Cyt_P450_sf"/>
</dbReference>
<reference evidence="7" key="1">
    <citation type="submission" date="2022-10" db="EMBL/GenBank/DDBJ databases">
        <title>Tapping the CABI collections for fungal endophytes: first genome assemblies for Collariella, Neodidymelliopsis, Ascochyta clinopodiicola, Didymella pomorum, Didymosphaeria variabile, Neocosmospora piperis and Neocucurbitaria cava.</title>
        <authorList>
            <person name="Hill R."/>
        </authorList>
    </citation>
    <scope>NUCLEOTIDE SEQUENCE</scope>
    <source>
        <strain evidence="7">IMI 366586</strain>
    </source>
</reference>
<evidence type="ECO:0000256" key="2">
    <source>
        <dbReference type="ARBA" id="ARBA00022617"/>
    </source>
</evidence>
<evidence type="ECO:0000256" key="1">
    <source>
        <dbReference type="ARBA" id="ARBA00001971"/>
    </source>
</evidence>
<gene>
    <name evidence="7" type="primary">PDAT9</name>
    <name evidence="7" type="ORF">N0V84_004612</name>
</gene>
<keyword evidence="3 5" id="KW-0479">Metal-binding</keyword>
<dbReference type="GO" id="GO:0016705">
    <property type="term" value="F:oxidoreductase activity, acting on paired donors, with incorporation or reduction of molecular oxygen"/>
    <property type="evidence" value="ECO:0007669"/>
    <property type="project" value="InterPro"/>
</dbReference>
<keyword evidence="8" id="KW-1185">Reference proteome</keyword>
<comment type="similarity">
    <text evidence="6">Belongs to the cytochrome P450 family.</text>
</comment>